<comment type="similarity">
    <text evidence="1">Belongs to the glycosyltransferase 2 family.</text>
</comment>
<evidence type="ECO:0000313" key="6">
    <source>
        <dbReference type="Proteomes" id="UP000006242"/>
    </source>
</evidence>
<name>U2E6K0_9GAMM</name>
<dbReference type="AlphaFoldDB" id="U2E6K0"/>
<evidence type="ECO:0000256" key="1">
    <source>
        <dbReference type="ARBA" id="ARBA00006739"/>
    </source>
</evidence>
<dbReference type="GO" id="GO:0016757">
    <property type="term" value="F:glycosyltransferase activity"/>
    <property type="evidence" value="ECO:0007669"/>
    <property type="project" value="UniProtKB-KW"/>
</dbReference>
<evidence type="ECO:0000313" key="5">
    <source>
        <dbReference type="EMBL" id="ERJ19391.1"/>
    </source>
</evidence>
<reference evidence="5 6" key="1">
    <citation type="journal article" date="2011" name="J. Bacteriol.">
        <title>Genome sequence of Salinisphaera shabanensis, a gammaproteobacterium from the harsh, variable environment of the brine-seawater interface of the Shaban Deep in the Red Sea.</title>
        <authorList>
            <person name="Antunes A."/>
            <person name="Alam I."/>
            <person name="Bajic V.B."/>
            <person name="Stingl U."/>
        </authorList>
    </citation>
    <scope>NUCLEOTIDE SEQUENCE [LARGE SCALE GENOMIC DNA]</scope>
    <source>
        <strain evidence="5 6">E1L3A</strain>
    </source>
</reference>
<dbReference type="RefSeq" id="WP_021031589.1">
    <property type="nucleotide sequence ID" value="NZ_AFNV02000010.1"/>
</dbReference>
<reference evidence="5 6" key="2">
    <citation type="journal article" date="2013" name="PLoS ONE">
        <title>INDIGO - INtegrated Data Warehouse of MIcrobial GenOmes with Examples from the Red Sea Extremophiles.</title>
        <authorList>
            <person name="Alam I."/>
            <person name="Antunes A."/>
            <person name="Kamau A.A."/>
            <person name="Ba Alawi W."/>
            <person name="Kalkatawi M."/>
            <person name="Stingl U."/>
            <person name="Bajic V.B."/>
        </authorList>
    </citation>
    <scope>NUCLEOTIDE SEQUENCE [LARGE SCALE GENOMIC DNA]</scope>
    <source>
        <strain evidence="5 6">E1L3A</strain>
    </source>
</reference>
<keyword evidence="3" id="KW-0808">Transferase</keyword>
<protein>
    <recommendedName>
        <fullName evidence="4">Galactosyltransferase C-terminal domain-containing protein</fullName>
    </recommendedName>
</protein>
<sequence length="291" mass="32671">MKTSVLTLVRGRHAHLINLMHGLNAQLRPPDELIIAWMQTDIDEDLPATDFPVRHIRVAGTDLPLARARNFAAECAGHEGLIFLDVDCIPAPELVRCYREALANQAGLFMGEVRYLPTDAVRVDAAGALDFERLNRLGEIHPARPALGSDAPIPEGDPGQLWGLSFALRRSDHERAGGFDEAYEGYGGEETDYAWRLAAAGVDFYWLAGARAWHQHHPLYRPPYPHFDAIVANARRFHARWGRWCMDYWLGMFRDAGLVEWSPSARDIVVLRQPTPAEIDSARLDGEVRYG</sequence>
<feature type="domain" description="Galactosyltransferase C-terminal" evidence="4">
    <location>
        <begin position="160"/>
        <end position="209"/>
    </location>
</feature>
<keyword evidence="2" id="KW-0328">Glycosyltransferase</keyword>
<dbReference type="SUPFAM" id="SSF53448">
    <property type="entry name" value="Nucleotide-diphospho-sugar transferases"/>
    <property type="match status" value="1"/>
</dbReference>
<dbReference type="Gene3D" id="3.90.550.10">
    <property type="entry name" value="Spore Coat Polysaccharide Biosynthesis Protein SpsA, Chain A"/>
    <property type="match status" value="1"/>
</dbReference>
<dbReference type="InterPro" id="IPR027791">
    <property type="entry name" value="Galactosyl_T_C"/>
</dbReference>
<accession>U2E6K0</accession>
<dbReference type="eggNOG" id="COG1216">
    <property type="taxonomic scope" value="Bacteria"/>
</dbReference>
<organism evidence="5 6">
    <name type="scientific">Salinisphaera shabanensis E1L3A</name>
    <dbReference type="NCBI Taxonomy" id="1033802"/>
    <lineage>
        <taxon>Bacteria</taxon>
        <taxon>Pseudomonadati</taxon>
        <taxon>Pseudomonadota</taxon>
        <taxon>Gammaproteobacteria</taxon>
        <taxon>Salinisphaerales</taxon>
        <taxon>Salinisphaeraceae</taxon>
        <taxon>Salinisphaera</taxon>
    </lineage>
</organism>
<dbReference type="STRING" id="1033802.SSPSH_001765"/>
<dbReference type="InterPro" id="IPR029044">
    <property type="entry name" value="Nucleotide-diphossugar_trans"/>
</dbReference>
<proteinExistence type="inferred from homology"/>
<dbReference type="Proteomes" id="UP000006242">
    <property type="component" value="Unassembled WGS sequence"/>
</dbReference>
<dbReference type="PANTHER" id="PTHR43179">
    <property type="entry name" value="RHAMNOSYLTRANSFERASE WBBL"/>
    <property type="match status" value="1"/>
</dbReference>
<dbReference type="EMBL" id="AFNV02000010">
    <property type="protein sequence ID" value="ERJ19391.1"/>
    <property type="molecule type" value="Genomic_DNA"/>
</dbReference>
<evidence type="ECO:0000259" key="4">
    <source>
        <dbReference type="Pfam" id="PF02709"/>
    </source>
</evidence>
<evidence type="ECO:0000256" key="2">
    <source>
        <dbReference type="ARBA" id="ARBA00022676"/>
    </source>
</evidence>
<gene>
    <name evidence="5" type="ORF">SSPSH_001765</name>
</gene>
<comment type="caution">
    <text evidence="5">The sequence shown here is derived from an EMBL/GenBank/DDBJ whole genome shotgun (WGS) entry which is preliminary data.</text>
</comment>
<evidence type="ECO:0000256" key="3">
    <source>
        <dbReference type="ARBA" id="ARBA00022679"/>
    </source>
</evidence>
<dbReference type="PANTHER" id="PTHR43179:SF12">
    <property type="entry name" value="GALACTOFURANOSYLTRANSFERASE GLFT2"/>
    <property type="match status" value="1"/>
</dbReference>
<keyword evidence="6" id="KW-1185">Reference proteome</keyword>
<dbReference type="Pfam" id="PF02709">
    <property type="entry name" value="Glyco_transf_7C"/>
    <property type="match status" value="1"/>
</dbReference>